<reference evidence="7" key="1">
    <citation type="submission" date="2021-02" db="EMBL/GenBank/DDBJ databases">
        <authorList>
            <person name="Nowell W R."/>
        </authorList>
    </citation>
    <scope>NUCLEOTIDE SEQUENCE</scope>
</reference>
<evidence type="ECO:0000256" key="1">
    <source>
        <dbReference type="ARBA" id="ARBA00022723"/>
    </source>
</evidence>
<dbReference type="SUPFAM" id="SSF57667">
    <property type="entry name" value="beta-beta-alpha zinc fingers"/>
    <property type="match status" value="2"/>
</dbReference>
<sequence>MKKFIHLKHTKIANGEYHKSDTFTNPVKSNKYSREIERLWRETTCVREDSLHPIQTPNIYEQKSLLKSLNIFDNISQYDIHSNYDTNDELIKTISSNCSSDCSLFTHLIPFKIHHQYSTASLNEYAYQHSVSKTSSSPINHSLNSSLVCRQYFPPDNQYFEPITYDVFVKQQQDKNTNEMTFCCSLYNNKTLPSSNTNDIDNLTDIVKENSNQYQLDDKLTVPFIPSLPLPTPIPYSAEDMYASTIQNYSLPLHFHSFNNSFKKSSLKKSSEILKAKRKTSSNNRHQGNDTIYLCSYPECVKSYSKLSLLRVHERIHSGIKPYSCTWPDCGWKFGRSDELTRHFRKHTGVKPFPCKYCGRAFARSDHLAIHMKTSDFDVDYPVSSDHDLISCSSGTLAKISKTYWKSLQTECSGRLRTDALQLYVTTNDIPHGNKVFVRELNGILLPSKVDDISWSFVEDYIDFYVLRKSNYEILSSRIDGQVDIKRNSNCIIQNY</sequence>
<dbReference type="EMBL" id="CAJNOT010000497">
    <property type="protein sequence ID" value="CAF1001607.1"/>
    <property type="molecule type" value="Genomic_DNA"/>
</dbReference>
<keyword evidence="2 4" id="KW-0863">Zinc-finger</keyword>
<organism evidence="7 8">
    <name type="scientific">Rotaria sordida</name>
    <dbReference type="NCBI Taxonomy" id="392033"/>
    <lineage>
        <taxon>Eukaryota</taxon>
        <taxon>Metazoa</taxon>
        <taxon>Spiralia</taxon>
        <taxon>Gnathifera</taxon>
        <taxon>Rotifera</taxon>
        <taxon>Eurotatoria</taxon>
        <taxon>Bdelloidea</taxon>
        <taxon>Philodinida</taxon>
        <taxon>Philodinidae</taxon>
        <taxon>Rotaria</taxon>
    </lineage>
</organism>
<evidence type="ECO:0000256" key="4">
    <source>
        <dbReference type="PROSITE-ProRule" id="PRU00042"/>
    </source>
</evidence>
<evidence type="ECO:0000256" key="3">
    <source>
        <dbReference type="ARBA" id="ARBA00022833"/>
    </source>
</evidence>
<dbReference type="PANTHER" id="PTHR23235">
    <property type="entry name" value="KRUEPPEL-LIKE TRANSCRIPTION FACTOR"/>
    <property type="match status" value="1"/>
</dbReference>
<gene>
    <name evidence="7" type="ORF">JBS370_LOCUS21688</name>
    <name evidence="6" type="ORF">ZHD862_LOCUS12557</name>
</gene>
<keyword evidence="3" id="KW-0862">Zinc</keyword>
<dbReference type="PROSITE" id="PS50157">
    <property type="entry name" value="ZINC_FINGER_C2H2_2"/>
    <property type="match status" value="3"/>
</dbReference>
<proteinExistence type="predicted"/>
<feature type="domain" description="C2H2-type" evidence="5">
    <location>
        <begin position="353"/>
        <end position="374"/>
    </location>
</feature>
<name>A0A819IPA5_9BILA</name>
<protein>
    <recommendedName>
        <fullName evidence="5">C2H2-type domain-containing protein</fullName>
    </recommendedName>
</protein>
<dbReference type="Gene3D" id="3.30.160.60">
    <property type="entry name" value="Classic Zinc Finger"/>
    <property type="match status" value="3"/>
</dbReference>
<dbReference type="Pfam" id="PF00096">
    <property type="entry name" value="zf-C2H2"/>
    <property type="match status" value="2"/>
</dbReference>
<dbReference type="InterPro" id="IPR036236">
    <property type="entry name" value="Znf_C2H2_sf"/>
</dbReference>
<accession>A0A819IPA5</accession>
<dbReference type="EMBL" id="CAJOBD010002910">
    <property type="protein sequence ID" value="CAF3916594.1"/>
    <property type="molecule type" value="Genomic_DNA"/>
</dbReference>
<feature type="domain" description="C2H2-type" evidence="5">
    <location>
        <begin position="323"/>
        <end position="352"/>
    </location>
</feature>
<evidence type="ECO:0000313" key="6">
    <source>
        <dbReference type="EMBL" id="CAF1001607.1"/>
    </source>
</evidence>
<dbReference type="GO" id="GO:0000978">
    <property type="term" value="F:RNA polymerase II cis-regulatory region sequence-specific DNA binding"/>
    <property type="evidence" value="ECO:0007669"/>
    <property type="project" value="TreeGrafter"/>
</dbReference>
<dbReference type="SMART" id="SM00355">
    <property type="entry name" value="ZnF_C2H2"/>
    <property type="match status" value="3"/>
</dbReference>
<dbReference type="Proteomes" id="UP000663836">
    <property type="component" value="Unassembled WGS sequence"/>
</dbReference>
<dbReference type="InterPro" id="IPR013087">
    <property type="entry name" value="Znf_C2H2_type"/>
</dbReference>
<dbReference type="GO" id="GO:0000981">
    <property type="term" value="F:DNA-binding transcription factor activity, RNA polymerase II-specific"/>
    <property type="evidence" value="ECO:0007669"/>
    <property type="project" value="TreeGrafter"/>
</dbReference>
<evidence type="ECO:0000259" key="5">
    <source>
        <dbReference type="PROSITE" id="PS50157"/>
    </source>
</evidence>
<keyword evidence="1" id="KW-0479">Metal-binding</keyword>
<dbReference type="Proteomes" id="UP000663864">
    <property type="component" value="Unassembled WGS sequence"/>
</dbReference>
<dbReference type="AlphaFoldDB" id="A0A819IPA5"/>
<evidence type="ECO:0000313" key="8">
    <source>
        <dbReference type="Proteomes" id="UP000663836"/>
    </source>
</evidence>
<feature type="domain" description="C2H2-type" evidence="5">
    <location>
        <begin position="293"/>
        <end position="322"/>
    </location>
</feature>
<evidence type="ECO:0000313" key="7">
    <source>
        <dbReference type="EMBL" id="CAF3916594.1"/>
    </source>
</evidence>
<dbReference type="PROSITE" id="PS00028">
    <property type="entry name" value="ZINC_FINGER_C2H2_1"/>
    <property type="match status" value="2"/>
</dbReference>
<dbReference type="GO" id="GO:0008270">
    <property type="term" value="F:zinc ion binding"/>
    <property type="evidence" value="ECO:0007669"/>
    <property type="project" value="UniProtKB-KW"/>
</dbReference>
<dbReference type="FunFam" id="3.30.160.60:FF:000007">
    <property type="entry name" value="Basic krueppel-like factor 3"/>
    <property type="match status" value="1"/>
</dbReference>
<dbReference type="PANTHER" id="PTHR23235:SF120">
    <property type="entry name" value="KRUPPEL-LIKE FACTOR 15"/>
    <property type="match status" value="1"/>
</dbReference>
<comment type="caution">
    <text evidence="7">The sequence shown here is derived from an EMBL/GenBank/DDBJ whole genome shotgun (WGS) entry which is preliminary data.</text>
</comment>
<evidence type="ECO:0000256" key="2">
    <source>
        <dbReference type="ARBA" id="ARBA00022771"/>
    </source>
</evidence>